<dbReference type="KEGG" id="plon:Pla110_21320"/>
<evidence type="ECO:0000313" key="1">
    <source>
        <dbReference type="EMBL" id="QDU80403.1"/>
    </source>
</evidence>
<protein>
    <submittedName>
        <fullName evidence="1">Uncharacterized protein</fullName>
    </submittedName>
</protein>
<dbReference type="Proteomes" id="UP000317178">
    <property type="component" value="Chromosome"/>
</dbReference>
<sequence length="36" mass="4211">MSLIKTVVLVTISYPIDLNRTRELEPVNLEPDKKER</sequence>
<proteinExistence type="predicted"/>
<accession>A0A518CMH5</accession>
<reference evidence="1 2" key="1">
    <citation type="submission" date="2019-02" db="EMBL/GenBank/DDBJ databases">
        <title>Deep-cultivation of Planctomycetes and their phenomic and genomic characterization uncovers novel biology.</title>
        <authorList>
            <person name="Wiegand S."/>
            <person name="Jogler M."/>
            <person name="Boedeker C."/>
            <person name="Pinto D."/>
            <person name="Vollmers J."/>
            <person name="Rivas-Marin E."/>
            <person name="Kohn T."/>
            <person name="Peeters S.H."/>
            <person name="Heuer A."/>
            <person name="Rast P."/>
            <person name="Oberbeckmann S."/>
            <person name="Bunk B."/>
            <person name="Jeske O."/>
            <person name="Meyerdierks A."/>
            <person name="Storesund J.E."/>
            <person name="Kallscheuer N."/>
            <person name="Luecker S."/>
            <person name="Lage O.M."/>
            <person name="Pohl T."/>
            <person name="Merkel B.J."/>
            <person name="Hornburger P."/>
            <person name="Mueller R.-W."/>
            <person name="Bruemmer F."/>
            <person name="Labrenz M."/>
            <person name="Spormann A.M."/>
            <person name="Op den Camp H."/>
            <person name="Overmann J."/>
            <person name="Amann R."/>
            <person name="Jetten M.S.M."/>
            <person name="Mascher T."/>
            <person name="Medema M.H."/>
            <person name="Devos D.P."/>
            <person name="Kaster A.-K."/>
            <person name="Ovreas L."/>
            <person name="Rohde M."/>
            <person name="Galperin M.Y."/>
            <person name="Jogler C."/>
        </authorList>
    </citation>
    <scope>NUCLEOTIDE SEQUENCE [LARGE SCALE GENOMIC DNA]</scope>
    <source>
        <strain evidence="1 2">Pla110</strain>
    </source>
</reference>
<organism evidence="1 2">
    <name type="scientific">Polystyrenella longa</name>
    <dbReference type="NCBI Taxonomy" id="2528007"/>
    <lineage>
        <taxon>Bacteria</taxon>
        <taxon>Pseudomonadati</taxon>
        <taxon>Planctomycetota</taxon>
        <taxon>Planctomycetia</taxon>
        <taxon>Planctomycetales</taxon>
        <taxon>Planctomycetaceae</taxon>
        <taxon>Polystyrenella</taxon>
    </lineage>
</organism>
<name>A0A518CMH5_9PLAN</name>
<dbReference type="EMBL" id="CP036281">
    <property type="protein sequence ID" value="QDU80403.1"/>
    <property type="molecule type" value="Genomic_DNA"/>
</dbReference>
<evidence type="ECO:0000313" key="2">
    <source>
        <dbReference type="Proteomes" id="UP000317178"/>
    </source>
</evidence>
<gene>
    <name evidence="1" type="ORF">Pla110_21320</name>
</gene>
<keyword evidence="2" id="KW-1185">Reference proteome</keyword>
<dbReference type="AlphaFoldDB" id="A0A518CMH5"/>